<reference evidence="2 3" key="2">
    <citation type="submission" date="2018-11" db="EMBL/GenBank/DDBJ databases">
        <authorList>
            <consortium name="Pathogen Informatics"/>
        </authorList>
    </citation>
    <scope>NUCLEOTIDE SEQUENCE [LARGE SCALE GENOMIC DNA]</scope>
</reference>
<gene>
    <name evidence="2" type="ORF">GPUH_LOCUS20226</name>
</gene>
<evidence type="ECO:0000313" key="2">
    <source>
        <dbReference type="EMBL" id="VDN35572.1"/>
    </source>
</evidence>
<organism evidence="4">
    <name type="scientific">Gongylonema pulchrum</name>
    <dbReference type="NCBI Taxonomy" id="637853"/>
    <lineage>
        <taxon>Eukaryota</taxon>
        <taxon>Metazoa</taxon>
        <taxon>Ecdysozoa</taxon>
        <taxon>Nematoda</taxon>
        <taxon>Chromadorea</taxon>
        <taxon>Rhabditida</taxon>
        <taxon>Spirurina</taxon>
        <taxon>Spiruromorpha</taxon>
        <taxon>Spiruroidea</taxon>
        <taxon>Gongylonematidae</taxon>
        <taxon>Gongylonema</taxon>
    </lineage>
</organism>
<evidence type="ECO:0000313" key="4">
    <source>
        <dbReference type="WBParaSite" id="GPUH_0002025201-mRNA-1"/>
    </source>
</evidence>
<dbReference type="WBParaSite" id="GPUH_0002025201-mRNA-1">
    <property type="protein sequence ID" value="GPUH_0002025201-mRNA-1"/>
    <property type="gene ID" value="GPUH_0002025201"/>
</dbReference>
<evidence type="ECO:0000313" key="3">
    <source>
        <dbReference type="Proteomes" id="UP000271098"/>
    </source>
</evidence>
<dbReference type="AlphaFoldDB" id="A0A183EGY6"/>
<proteinExistence type="predicted"/>
<keyword evidence="3" id="KW-1185">Reference proteome</keyword>
<dbReference type="EMBL" id="UYRT01090008">
    <property type="protein sequence ID" value="VDN35572.1"/>
    <property type="molecule type" value="Genomic_DNA"/>
</dbReference>
<name>A0A183EGY6_9BILA</name>
<sequence length="99" mass="10537">MQRLAPATETRERGAPGTGKGGSRPRTPMAVLLNAPHWPGQSTQANPNRPRTIPPPRPATATAAAATTRPATKRTGKQQMGTPCNLLFPSSSALSLWQW</sequence>
<accession>A0A183EGY6</accession>
<feature type="compositionally biased region" description="Low complexity" evidence="1">
    <location>
        <begin position="59"/>
        <end position="70"/>
    </location>
</feature>
<protein>
    <submittedName>
        <fullName evidence="2 4">Uncharacterized protein</fullName>
    </submittedName>
</protein>
<evidence type="ECO:0000256" key="1">
    <source>
        <dbReference type="SAM" id="MobiDB-lite"/>
    </source>
</evidence>
<dbReference type="Proteomes" id="UP000271098">
    <property type="component" value="Unassembled WGS sequence"/>
</dbReference>
<feature type="region of interest" description="Disordered" evidence="1">
    <location>
        <begin position="1"/>
        <end position="84"/>
    </location>
</feature>
<reference evidence="4" key="1">
    <citation type="submission" date="2016-06" db="UniProtKB">
        <authorList>
            <consortium name="WormBaseParasite"/>
        </authorList>
    </citation>
    <scope>IDENTIFICATION</scope>
</reference>